<name>A0A9W6ZTM4_9STRA</name>
<reference evidence="2" key="1">
    <citation type="journal article" date="2023" name="Commun. Biol.">
        <title>Genome analysis of Parmales, the sister group of diatoms, reveals the evolutionary specialization of diatoms from phago-mixotrophs to photoautotrophs.</title>
        <authorList>
            <person name="Ban H."/>
            <person name="Sato S."/>
            <person name="Yoshikawa S."/>
            <person name="Yamada K."/>
            <person name="Nakamura Y."/>
            <person name="Ichinomiya M."/>
            <person name="Sato N."/>
            <person name="Blanc-Mathieu R."/>
            <person name="Endo H."/>
            <person name="Kuwata A."/>
            <person name="Ogata H."/>
        </authorList>
    </citation>
    <scope>NUCLEOTIDE SEQUENCE [LARGE SCALE GENOMIC DNA]</scope>
    <source>
        <strain evidence="2">NIES 3700</strain>
    </source>
</reference>
<comment type="caution">
    <text evidence="1">The sequence shown here is derived from an EMBL/GenBank/DDBJ whole genome shotgun (WGS) entry which is preliminary data.</text>
</comment>
<evidence type="ECO:0008006" key="3">
    <source>
        <dbReference type="Google" id="ProtNLM"/>
    </source>
</evidence>
<gene>
    <name evidence="1" type="ORF">TrLO_g4494</name>
</gene>
<dbReference type="NCBIfam" id="TIGR02167">
    <property type="entry name" value="Liste_lipo_26"/>
    <property type="match status" value="2"/>
</dbReference>
<proteinExistence type="predicted"/>
<dbReference type="InterPro" id="IPR011889">
    <property type="entry name" value="Liste_lipo_26"/>
</dbReference>
<sequence length="287" mass="33514">MLAKACPMGMQASNPPQLPEDVMGYIIGFIPFIYTPIYRPPLREEPQLWMQDASRICRGFLNHARKRRNDIKSHYLEQKAQKLRNEMLREKVKLWCTRHETAGRLESLKNIYNETKYISEWDVSEVTDMSCLFRTCTEFNDDISKWNVGKVTDMSFMFTGCHSFNAEIGGWDTSNVVNMSHTFTNCKEFDQDIDAWKVGNVESLNSCFLNCKKFNKSLRSWDVRKVKNMAYCFSGMEDFLGGGIKDWKVRGVHNMFNLFDGTYVSLQRVREVTQGWDMSNVTRGRLY</sequence>
<dbReference type="InterPro" id="IPR005046">
    <property type="entry name" value="DUF285"/>
</dbReference>
<dbReference type="Proteomes" id="UP001165122">
    <property type="component" value="Unassembled WGS sequence"/>
</dbReference>
<dbReference type="OrthoDB" id="198852at2759"/>
<evidence type="ECO:0000313" key="2">
    <source>
        <dbReference type="Proteomes" id="UP001165122"/>
    </source>
</evidence>
<dbReference type="AlphaFoldDB" id="A0A9W6ZTM4"/>
<dbReference type="EMBL" id="BRXW01000447">
    <property type="protein sequence ID" value="GMH55720.1"/>
    <property type="molecule type" value="Genomic_DNA"/>
</dbReference>
<organism evidence="1 2">
    <name type="scientific">Triparma laevis f. longispina</name>
    <dbReference type="NCBI Taxonomy" id="1714387"/>
    <lineage>
        <taxon>Eukaryota</taxon>
        <taxon>Sar</taxon>
        <taxon>Stramenopiles</taxon>
        <taxon>Ochrophyta</taxon>
        <taxon>Bolidophyceae</taxon>
        <taxon>Parmales</taxon>
        <taxon>Triparmaceae</taxon>
        <taxon>Triparma</taxon>
    </lineage>
</organism>
<protein>
    <recommendedName>
        <fullName evidence="3">BspA family leucine-rich repeat surface protein</fullName>
    </recommendedName>
</protein>
<dbReference type="Pfam" id="PF03382">
    <property type="entry name" value="DUF285"/>
    <property type="match status" value="1"/>
</dbReference>
<evidence type="ECO:0000313" key="1">
    <source>
        <dbReference type="EMBL" id="GMH55720.1"/>
    </source>
</evidence>
<accession>A0A9W6ZTM4</accession>
<keyword evidence="2" id="KW-1185">Reference proteome</keyword>